<dbReference type="RefSeq" id="WP_071748362.1">
    <property type="nucleotide sequence ID" value="NZ_JBNNHJ010000002.1"/>
</dbReference>
<sequence length="116" mass="13413">MKQQPKIAELLKRIETSKQQDIELGSYEIYLFSESELEKGQVGYRYDKHKNSLISEGNGKWQEGWIAIGYETDMGDPVFVNVNVDDDVYPVYTAERGTETWQPVYIGNMDDVIKQL</sequence>
<proteinExistence type="predicted"/>
<accession>A0AA44KQ82</accession>
<evidence type="ECO:0000313" key="2">
    <source>
        <dbReference type="Proteomes" id="UP000183185"/>
    </source>
</evidence>
<name>A0AA44KQ82_9BACI</name>
<dbReference type="Proteomes" id="UP000183185">
    <property type="component" value="Unassembled WGS sequence"/>
</dbReference>
<protein>
    <submittedName>
        <fullName evidence="1">Thiamine transporter</fullName>
    </submittedName>
</protein>
<gene>
    <name evidence="1" type="ORF">BAQ49_19505</name>
</gene>
<reference evidence="1 2" key="1">
    <citation type="submission" date="2016-06" db="EMBL/GenBank/DDBJ databases">
        <title>First insights into the genetic diversity and population structure of in the Bacillus cereus group bacteria from diverse marine environments.</title>
        <authorList>
            <person name="Liu Y."/>
            <person name="Lai Q."/>
            <person name="Shao Z."/>
        </authorList>
    </citation>
    <scope>NUCLEOTIDE SEQUENCE [LARGE SCALE GENOMIC DNA]</scope>
    <source>
        <strain evidence="1 2">TD42</strain>
    </source>
</reference>
<dbReference type="AlphaFoldDB" id="A0AA44KQ82"/>
<organism evidence="1 2">
    <name type="scientific">Bacillus proteolyticus</name>
    <dbReference type="NCBI Taxonomy" id="2026192"/>
    <lineage>
        <taxon>Bacteria</taxon>
        <taxon>Bacillati</taxon>
        <taxon>Bacillota</taxon>
        <taxon>Bacilli</taxon>
        <taxon>Bacillales</taxon>
        <taxon>Bacillaceae</taxon>
        <taxon>Bacillus</taxon>
        <taxon>Bacillus cereus group</taxon>
    </lineage>
</organism>
<dbReference type="EMBL" id="MACH01000167">
    <property type="protein sequence ID" value="OJE34390.1"/>
    <property type="molecule type" value="Genomic_DNA"/>
</dbReference>
<evidence type="ECO:0000313" key="1">
    <source>
        <dbReference type="EMBL" id="OJE34390.1"/>
    </source>
</evidence>
<comment type="caution">
    <text evidence="1">The sequence shown here is derived from an EMBL/GenBank/DDBJ whole genome shotgun (WGS) entry which is preliminary data.</text>
</comment>